<organism evidence="2 3">
    <name type="scientific">Cetraspora pellucida</name>
    <dbReference type="NCBI Taxonomy" id="1433469"/>
    <lineage>
        <taxon>Eukaryota</taxon>
        <taxon>Fungi</taxon>
        <taxon>Fungi incertae sedis</taxon>
        <taxon>Mucoromycota</taxon>
        <taxon>Glomeromycotina</taxon>
        <taxon>Glomeromycetes</taxon>
        <taxon>Diversisporales</taxon>
        <taxon>Gigasporaceae</taxon>
        <taxon>Cetraspora</taxon>
    </lineage>
</organism>
<sequence>MKRKADELKAENKFLRKQNKRIKEFQSQIEEVVELKEKTGYSFVDRSKGVCMKNLVLLMKIRQENSYSVITIPILSTYQAIALLMQVSTLLTKKGAEIRDVVRKDSVYGFLKKSWIDETRKNISTLLEGPLACNKRASLHGECKSLIFN</sequence>
<comment type="caution">
    <text evidence="2">The sequence shown here is derived from an EMBL/GenBank/DDBJ whole genome shotgun (WGS) entry which is preliminary data.</text>
</comment>
<reference evidence="2" key="1">
    <citation type="submission" date="2021-06" db="EMBL/GenBank/DDBJ databases">
        <authorList>
            <person name="Kallberg Y."/>
            <person name="Tangrot J."/>
            <person name="Rosling A."/>
        </authorList>
    </citation>
    <scope>NUCLEOTIDE SEQUENCE</scope>
    <source>
        <strain evidence="2">FL966</strain>
    </source>
</reference>
<dbReference type="AlphaFoldDB" id="A0A9N9HIL3"/>
<dbReference type="Proteomes" id="UP000789759">
    <property type="component" value="Unassembled WGS sequence"/>
</dbReference>
<keyword evidence="1" id="KW-0175">Coiled coil</keyword>
<feature type="coiled-coil region" evidence="1">
    <location>
        <begin position="5"/>
        <end position="35"/>
    </location>
</feature>
<accession>A0A9N9HIL3</accession>
<evidence type="ECO:0000313" key="3">
    <source>
        <dbReference type="Proteomes" id="UP000789759"/>
    </source>
</evidence>
<evidence type="ECO:0000256" key="1">
    <source>
        <dbReference type="SAM" id="Coils"/>
    </source>
</evidence>
<dbReference type="EMBL" id="CAJVQA010009935">
    <property type="protein sequence ID" value="CAG8691349.1"/>
    <property type="molecule type" value="Genomic_DNA"/>
</dbReference>
<name>A0A9N9HIL3_9GLOM</name>
<protein>
    <submittedName>
        <fullName evidence="2">13212_t:CDS:1</fullName>
    </submittedName>
</protein>
<evidence type="ECO:0000313" key="2">
    <source>
        <dbReference type="EMBL" id="CAG8691349.1"/>
    </source>
</evidence>
<keyword evidence="3" id="KW-1185">Reference proteome</keyword>
<gene>
    <name evidence="2" type="ORF">CPELLU_LOCUS11316</name>
</gene>
<proteinExistence type="predicted"/>